<keyword evidence="1" id="KW-0812">Transmembrane</keyword>
<dbReference type="Proteomes" id="UP000198940">
    <property type="component" value="Unassembled WGS sequence"/>
</dbReference>
<gene>
    <name evidence="2" type="ORF">SAMN04487891_111161</name>
    <name evidence="3" type="ORF">SAMN05216293_2147</name>
</gene>
<protein>
    <recommendedName>
        <fullName evidence="6">DUF3244 domain-containing protein</fullName>
    </recommendedName>
</protein>
<keyword evidence="1" id="KW-1133">Transmembrane helix</keyword>
<evidence type="ECO:0000313" key="3">
    <source>
        <dbReference type="EMBL" id="SHK88273.1"/>
    </source>
</evidence>
<dbReference type="AlphaFoldDB" id="A0A1M6W3N7"/>
<evidence type="ECO:0000313" key="4">
    <source>
        <dbReference type="Proteomes" id="UP000184031"/>
    </source>
</evidence>
<proteinExistence type="predicted"/>
<reference evidence="3 4" key="1">
    <citation type="submission" date="2016-11" db="EMBL/GenBank/DDBJ databases">
        <authorList>
            <person name="Varghese N."/>
            <person name="Submissions S."/>
        </authorList>
    </citation>
    <scope>NUCLEOTIDE SEQUENCE [LARGE SCALE GENOMIC DNA]</scope>
    <source>
        <strain evidence="3 4">CGMCC 1.12174</strain>
        <strain evidence="2 5">DSM 26351</strain>
    </source>
</reference>
<sequence>MHHVKIAHKLENMVVFLSSIAPYICIIILKNENVMKAVVKNLTVVAVLLVSAMGLANGTAADFGKKVTAKNEVEKRLINIELDPVFVKKGQKVMMNLLNVSQDKVTLKVYDSQDRLVYNESISGKLVVEKAFNFEKAFEDKYTIVVSDKNGTYTETMEVR</sequence>
<keyword evidence="5" id="KW-1185">Reference proteome</keyword>
<feature type="transmembrane region" description="Helical" evidence="1">
    <location>
        <begin position="41"/>
        <end position="60"/>
    </location>
</feature>
<organism evidence="3 4">
    <name type="scientific">Flagellimonas taeanensis</name>
    <dbReference type="NCBI Taxonomy" id="1005926"/>
    <lineage>
        <taxon>Bacteria</taxon>
        <taxon>Pseudomonadati</taxon>
        <taxon>Bacteroidota</taxon>
        <taxon>Flavobacteriia</taxon>
        <taxon>Flavobacteriales</taxon>
        <taxon>Flavobacteriaceae</taxon>
        <taxon>Flagellimonas</taxon>
    </lineage>
</organism>
<accession>A0A1M6W3N7</accession>
<dbReference type="Proteomes" id="UP000184031">
    <property type="component" value="Unassembled WGS sequence"/>
</dbReference>
<evidence type="ECO:0000313" key="5">
    <source>
        <dbReference type="Proteomes" id="UP000198940"/>
    </source>
</evidence>
<evidence type="ECO:0000313" key="2">
    <source>
        <dbReference type="EMBL" id="SFC46515.1"/>
    </source>
</evidence>
<evidence type="ECO:0000256" key="1">
    <source>
        <dbReference type="SAM" id="Phobius"/>
    </source>
</evidence>
<keyword evidence="1" id="KW-0472">Membrane</keyword>
<evidence type="ECO:0008006" key="6">
    <source>
        <dbReference type="Google" id="ProtNLM"/>
    </source>
</evidence>
<name>A0A1M6W3N7_9FLAO</name>
<feature type="transmembrane region" description="Helical" evidence="1">
    <location>
        <begin position="12"/>
        <end position="29"/>
    </location>
</feature>
<comment type="caution">
    <text evidence="3">The sequence shown here is derived from an EMBL/GenBank/DDBJ whole genome shotgun (WGS) entry which is preliminary data.</text>
</comment>
<dbReference type="EMBL" id="FRAT01000005">
    <property type="protein sequence ID" value="SHK88273.1"/>
    <property type="molecule type" value="Genomic_DNA"/>
</dbReference>
<dbReference type="EMBL" id="FOKU01000011">
    <property type="protein sequence ID" value="SFC46515.1"/>
    <property type="molecule type" value="Genomic_DNA"/>
</dbReference>